<evidence type="ECO:0000256" key="2">
    <source>
        <dbReference type="SAM" id="Phobius"/>
    </source>
</evidence>
<feature type="compositionally biased region" description="Acidic residues" evidence="1">
    <location>
        <begin position="275"/>
        <end position="311"/>
    </location>
</feature>
<sequence length="1514" mass="161967">MKLAKMRVAVGAIISSMLLSMLALPAHALGNGIVLADGHTDAFYIDSEGGQLSVQVNHGLNNEKYDPNNVQFSISPETYGDYSEEMPYLSRGTTGYYTNNLEATTYFEPGWSAPGYQNNGFKSVRIDFSAVQGPGAVAILGNSLSEDTPLGAFLIPTNKLATLKDFITKLEDPQTAKATRENYAIQGIPGGTHYLDAGVTLPIFGHQHAHWFFTAAGEYQITGKAVGEKLDGSFVESEPFTSTFVINKFYKDGALADDSDPVSEDAESDQSATSSEDDEDDATAVDEEDDDSDDVDADDDEDEDDDADIEDTQSPSTPQSSDSGILTAPITLDTGHTDGFFVLTKGDKPRLVVRENATSFEGTLRTPESVTFHLEKRFYEKIGTMNDTFAEGAGYHTNRKLRGLNPFSPGWSVDNFASHGYSDVAVKFLSVKGPGQLILSGTPKIDSSLNPVLSTNSPYLTAGAKLPITGHTHGLWIFTAPGDYYYTAQVVATKTTGETITSDPVRYHWVIDPNDEDPQNNNNPIDSTISHDEEIADTEDAEDSYEDADITITSPKNAVQPGQTLTVKGSNLPPSKKVSFVISSFGKTKTTAVVSGLSTDQKGNITAKVTLPNNLQPGRYLLGITLEGQDSQLDNEQFTVVAKDTTPILPGQDLKPGGTDQPAAPAPNASLNNIVNSHEKVILDHGHLDLFTVIQRDGQLHLVTKDDSTNEEIIRDPADIQLRVRNNALTSMPDKLDNSIPKYGYYLDASGSSQQELLFPGWDTYRVAPTFESTDIIIKKVTGPGKVYLFNYKRMGGVEPAFTSEKYLMEDGSTIRQDQPSHVHTNWLFTQPGLYTMEVQAKATPVSGGAPVLSNVATFRWMVGDTAVLPQDDNSSSSDVPSKPTPQEQGPRVILASGKFTATENEKITIQATGIVPGTKVDFYLHSTPQLLAGDVLVDMHGVAQASVTTPKLAGLHTIVATAKDGRSLAVMPFEITPEYPQGVIPDAGALKPLDKENPNKKRIEISNGHIDLFTVLAHNGNISIKAKDDSHGKVTHHDPADVYWRVSDKALTDIPQSMPQEISRRGYYLDQSGNNQGTILFPGWDTNGVKPAFGTTDIIFTKVKGPKDGKVFLFSNGRTGGVVPTLTSQHYELTDGAMIRQEKPAHVHTNWLFSAPGIYEMEVKAVATPVNGGAKVESQPVTYTWLVGDKTLAPGQNNAKDQQDPPADQNNHSSADTDTSGTNGSDAGNTNDSAASGTGTSTATADPHQDVPVAKCFPKQQGGNGKDTIIPQIKDDRSAPGKWIDPSSAAFAIGAAGKATTNQAIGSIPSGTPVWMISATQTANVPWVGANTQNPSFLDKTKGSATFTLSSFSGPGKMEVYTSGNFGQVVGQKWFTGSGSSASGSVSLKPNSHVHPNWVFDKPGTYKVGITMSAQGKDGKEMSGTTTLTFNVGSGSGITDGHFDLGPTVGAAGSKTVWLDANGNPCTPDATDLAAAGLATTGVEGTMPFSLISLVLMLSGISALVYRRKHYLR</sequence>
<dbReference type="InterPro" id="IPR022435">
    <property type="entry name" value="Surface-anchored_actinobac"/>
</dbReference>
<feature type="region of interest" description="Disordered" evidence="1">
    <location>
        <begin position="869"/>
        <end position="891"/>
    </location>
</feature>
<feature type="transmembrane region" description="Helical" evidence="2">
    <location>
        <begin position="1488"/>
        <end position="1507"/>
    </location>
</feature>
<feature type="compositionally biased region" description="Acidic residues" evidence="1">
    <location>
        <begin position="256"/>
        <end position="268"/>
    </location>
</feature>
<evidence type="ECO:0000313" key="5">
    <source>
        <dbReference type="Proteomes" id="UP000502298"/>
    </source>
</evidence>
<dbReference type="KEGG" id="arca:HC352_05785"/>
<dbReference type="Proteomes" id="UP000502298">
    <property type="component" value="Chromosome"/>
</dbReference>
<evidence type="ECO:0000256" key="1">
    <source>
        <dbReference type="SAM" id="MobiDB-lite"/>
    </source>
</evidence>
<keyword evidence="2" id="KW-0472">Membrane</keyword>
<protein>
    <recommendedName>
        <fullName evidence="6">Surface-anchored protein</fullName>
    </recommendedName>
</protein>
<dbReference type="RefSeq" id="WP_168917996.1">
    <property type="nucleotide sequence ID" value="NZ_CP050804.1"/>
</dbReference>
<keyword evidence="3" id="KW-0732">Signal</keyword>
<feature type="compositionally biased region" description="Polar residues" evidence="1">
    <location>
        <begin position="872"/>
        <end position="888"/>
    </location>
</feature>
<dbReference type="InterPro" id="IPR022395">
    <property type="entry name" value="CHP03773_ABC_transptr-like"/>
</dbReference>
<gene>
    <name evidence="4" type="ORF">HC352_05785</name>
</gene>
<feature type="region of interest" description="Disordered" evidence="1">
    <location>
        <begin position="1193"/>
        <end position="1279"/>
    </location>
</feature>
<keyword evidence="2" id="KW-1133">Transmembrane helix</keyword>
<dbReference type="NCBIfam" id="NF038134">
    <property type="entry name" value="choice_anch_M"/>
    <property type="match status" value="5"/>
</dbReference>
<evidence type="ECO:0000256" key="3">
    <source>
        <dbReference type="SAM" id="SignalP"/>
    </source>
</evidence>
<keyword evidence="5" id="KW-1185">Reference proteome</keyword>
<feature type="region of interest" description="Disordered" evidence="1">
    <location>
        <begin position="256"/>
        <end position="329"/>
    </location>
</feature>
<name>A0A6H2ELX5_9ACTO</name>
<keyword evidence="2" id="KW-0812">Transmembrane</keyword>
<feature type="compositionally biased region" description="Low complexity" evidence="1">
    <location>
        <begin position="1234"/>
        <end position="1246"/>
    </location>
</feature>
<organism evidence="4 5">
    <name type="scientific">Arcanobacterium buesumense</name>
    <dbReference type="NCBI Taxonomy" id="2722751"/>
    <lineage>
        <taxon>Bacteria</taxon>
        <taxon>Bacillati</taxon>
        <taxon>Actinomycetota</taxon>
        <taxon>Actinomycetes</taxon>
        <taxon>Actinomycetales</taxon>
        <taxon>Actinomycetaceae</taxon>
        <taxon>Arcanobacterium</taxon>
    </lineage>
</organism>
<evidence type="ECO:0000313" key="4">
    <source>
        <dbReference type="EMBL" id="QJC22062.1"/>
    </source>
</evidence>
<dbReference type="EMBL" id="CP050804">
    <property type="protein sequence ID" value="QJC22062.1"/>
    <property type="molecule type" value="Genomic_DNA"/>
</dbReference>
<accession>A0A6H2ELX5</accession>
<proteinExistence type="predicted"/>
<evidence type="ECO:0008006" key="6">
    <source>
        <dbReference type="Google" id="ProtNLM"/>
    </source>
</evidence>
<reference evidence="4 5" key="1">
    <citation type="submission" date="2020-03" db="EMBL/GenBank/DDBJ databases">
        <title>Complete genome of Arcanobacterium buesumensis sp. nov. strain 2701.</title>
        <authorList>
            <person name="Borowiak M."/>
            <person name="Alssahen M."/>
            <person name="Laemmler C."/>
            <person name="Malorny B."/>
            <person name="Hassan A."/>
            <person name="Prenger-Berninghoff E."/>
            <person name="Ploetz M."/>
            <person name="Abdulmawjood A."/>
        </authorList>
    </citation>
    <scope>NUCLEOTIDE SEQUENCE [LARGE SCALE GENOMIC DNA]</scope>
    <source>
        <strain evidence="4 5">2701</strain>
    </source>
</reference>
<feature type="compositionally biased region" description="Polar residues" evidence="1">
    <location>
        <begin position="1209"/>
        <end position="1233"/>
    </location>
</feature>
<feature type="signal peptide" evidence="3">
    <location>
        <begin position="1"/>
        <end position="28"/>
    </location>
</feature>
<dbReference type="NCBIfam" id="TIGR03773">
    <property type="entry name" value="anch_rpt_wall"/>
    <property type="match status" value="1"/>
</dbReference>
<dbReference type="NCBIfam" id="TIGR03769">
    <property type="entry name" value="P_ac_wall_RPT"/>
    <property type="match status" value="5"/>
</dbReference>
<feature type="chain" id="PRO_5026153919" description="Surface-anchored protein" evidence="3">
    <location>
        <begin position="29"/>
        <end position="1514"/>
    </location>
</feature>
<feature type="compositionally biased region" description="Low complexity" evidence="1">
    <location>
        <begin position="312"/>
        <end position="323"/>
    </location>
</feature>